<dbReference type="PRINTS" id="PR00380">
    <property type="entry name" value="KINESINHEAVY"/>
</dbReference>
<evidence type="ECO:0000256" key="8">
    <source>
        <dbReference type="ARBA" id="ARBA00022840"/>
    </source>
</evidence>
<dbReference type="Proteomes" id="UP001286313">
    <property type="component" value="Unassembled WGS sequence"/>
</dbReference>
<dbReference type="GO" id="GO:0003677">
    <property type="term" value="F:DNA binding"/>
    <property type="evidence" value="ECO:0007669"/>
    <property type="project" value="UniProtKB-KW"/>
</dbReference>
<comment type="similarity">
    <text evidence="17 18">Belongs to the TRAFAC class myosin-kinesin ATPase superfamily. Kinesin family.</text>
</comment>
<feature type="region of interest" description="Disordered" evidence="20">
    <location>
        <begin position="494"/>
        <end position="535"/>
    </location>
</feature>
<evidence type="ECO:0000256" key="1">
    <source>
        <dbReference type="ARBA" id="ARBA00001966"/>
    </source>
</evidence>
<evidence type="ECO:0000256" key="4">
    <source>
        <dbReference type="ARBA" id="ARBA00022490"/>
    </source>
</evidence>
<evidence type="ECO:0000256" key="19">
    <source>
        <dbReference type="SAM" id="Coils"/>
    </source>
</evidence>
<dbReference type="EMBL" id="JAWQEG010002234">
    <property type="protein sequence ID" value="KAK3873312.1"/>
    <property type="molecule type" value="Genomic_DNA"/>
</dbReference>
<dbReference type="InterPro" id="IPR027640">
    <property type="entry name" value="Kinesin-like_fam"/>
</dbReference>
<evidence type="ECO:0000256" key="10">
    <source>
        <dbReference type="ARBA" id="ARBA00023014"/>
    </source>
</evidence>
<dbReference type="GO" id="GO:0046872">
    <property type="term" value="F:metal ion binding"/>
    <property type="evidence" value="ECO:0007669"/>
    <property type="project" value="UniProtKB-KW"/>
</dbReference>
<proteinExistence type="inferred from homology"/>
<evidence type="ECO:0000256" key="17">
    <source>
        <dbReference type="PROSITE-ProRule" id="PRU00283"/>
    </source>
</evidence>
<evidence type="ECO:0000256" key="11">
    <source>
        <dbReference type="ARBA" id="ARBA00023054"/>
    </source>
</evidence>
<keyword evidence="12" id="KW-0238">DNA-binding</keyword>
<gene>
    <name evidence="22" type="ORF">Pcinc_021669</name>
</gene>
<dbReference type="Pfam" id="PF25764">
    <property type="entry name" value="KIF21A_4th"/>
    <property type="match status" value="1"/>
</dbReference>
<dbReference type="GO" id="GO:0005634">
    <property type="term" value="C:nucleus"/>
    <property type="evidence" value="ECO:0007669"/>
    <property type="project" value="UniProtKB-SubCell"/>
</dbReference>
<dbReference type="PANTHER" id="PTHR47969:SF15">
    <property type="entry name" value="CHROMOSOME-ASSOCIATED KINESIN KIF4A-RELATED"/>
    <property type="match status" value="1"/>
</dbReference>
<keyword evidence="14" id="KW-0206">Cytoskeleton</keyword>
<keyword evidence="10" id="KW-0411">Iron-sulfur</keyword>
<protein>
    <recommendedName>
        <fullName evidence="18">Kinesin-like protein</fullName>
    </recommendedName>
</protein>
<dbReference type="GO" id="GO:0005524">
    <property type="term" value="F:ATP binding"/>
    <property type="evidence" value="ECO:0007669"/>
    <property type="project" value="UniProtKB-UniRule"/>
</dbReference>
<keyword evidence="15" id="KW-0539">Nucleus</keyword>
<keyword evidence="4" id="KW-0963">Cytoplasm</keyword>
<dbReference type="PROSITE" id="PS00411">
    <property type="entry name" value="KINESIN_MOTOR_1"/>
    <property type="match status" value="1"/>
</dbReference>
<keyword evidence="9" id="KW-0408">Iron</keyword>
<dbReference type="GO" id="GO:0005875">
    <property type="term" value="C:microtubule associated complex"/>
    <property type="evidence" value="ECO:0007669"/>
    <property type="project" value="TreeGrafter"/>
</dbReference>
<feature type="domain" description="Kinesin motor" evidence="21">
    <location>
        <begin position="10"/>
        <end position="337"/>
    </location>
</feature>
<reference evidence="22" key="1">
    <citation type="submission" date="2023-10" db="EMBL/GenBank/DDBJ databases">
        <title>Genome assemblies of two species of porcelain crab, Petrolisthes cinctipes and Petrolisthes manimaculis (Anomura: Porcellanidae).</title>
        <authorList>
            <person name="Angst P."/>
        </authorList>
    </citation>
    <scope>NUCLEOTIDE SEQUENCE</scope>
    <source>
        <strain evidence="22">PB745_01</strain>
        <tissue evidence="22">Gill</tissue>
    </source>
</reference>
<evidence type="ECO:0000256" key="7">
    <source>
        <dbReference type="ARBA" id="ARBA00022741"/>
    </source>
</evidence>
<evidence type="ECO:0000256" key="13">
    <source>
        <dbReference type="ARBA" id="ARBA00023175"/>
    </source>
</evidence>
<comment type="caution">
    <text evidence="22">The sequence shown here is derived from an EMBL/GenBank/DDBJ whole genome shotgun (WGS) entry which is preliminary data.</text>
</comment>
<evidence type="ECO:0000256" key="15">
    <source>
        <dbReference type="ARBA" id="ARBA00023242"/>
    </source>
</evidence>
<dbReference type="GO" id="GO:0051536">
    <property type="term" value="F:iron-sulfur cluster binding"/>
    <property type="evidence" value="ECO:0007669"/>
    <property type="project" value="UniProtKB-KW"/>
</dbReference>
<sequence length="709" mass="79599">MGEESDKVIPVRVAVRLRPLNTKELREGCQECIEITNDSPQVVVTGTDKAFTYDYAYPADSSQGYVYETAVKNVVKNLFKGYNVTVLAYGQTGTGKTHTMGTTYTRDDDVEPGIIPRAVKDIFDGVAEQNECEYMVKVSFIELYKENLFDLLNNRSRDECSVDIREDPKCGIKIVGLTEIPVTSLEETMRCLEHGAMNRATGATAMNAHSSRSHAIFSLHIQQRNSKKDESIVCSKFHLVDLAGSERAKKTGATGVRFKEGVNINKGLLALGNVIAALCEEGGRGHIPYRDSKLTRLLQDSLGGNSHTVMVACVSPADSNLEETLSTLRYADRARKIKNKPIINRDPQAAELARLRQQLLQLQVQLLASGTSDGKGQAAPSNTEVSALLSRNKAMEEEIEQLARALQSAIDENTNMAEKALMAEMSRDRMKVKLEELLAQTGNTYEALNKTLDVTVNPQYEDQLNLVKELQTKIVELQSEQHRGEKAMMDLEISRHSTTTNTQDALPTDTIKMEDGNTEDVNTSNEESPEKETKQFGTEFTLRQAKLNEELQGLNKALAMKEELMSKMSVNDAQFVVMKSKYEKEKRDMEAHIDHLSKEKDELMQQLKVVSTGAAGNKLSEQRRKRVQELESEISGLKQKQKEQQKLLRMKEQSEAKVNKLNSEIQVAKLKQADRQKQYKIVKWKAFTPNSRMYSERKMEEAVALTKDL</sequence>
<dbReference type="InterPro" id="IPR019821">
    <property type="entry name" value="Kinesin_motor_CS"/>
</dbReference>
<evidence type="ECO:0000259" key="21">
    <source>
        <dbReference type="PROSITE" id="PS50067"/>
    </source>
</evidence>
<evidence type="ECO:0000256" key="5">
    <source>
        <dbReference type="ARBA" id="ARBA00022701"/>
    </source>
</evidence>
<evidence type="ECO:0000256" key="12">
    <source>
        <dbReference type="ARBA" id="ARBA00023125"/>
    </source>
</evidence>
<evidence type="ECO:0000256" key="3">
    <source>
        <dbReference type="ARBA" id="ARBA00004245"/>
    </source>
</evidence>
<evidence type="ECO:0000256" key="20">
    <source>
        <dbReference type="SAM" id="MobiDB-lite"/>
    </source>
</evidence>
<dbReference type="CDD" id="cd01372">
    <property type="entry name" value="KISc_KIF4"/>
    <property type="match status" value="1"/>
</dbReference>
<dbReference type="AlphaFoldDB" id="A0AAE1FFH7"/>
<dbReference type="PROSITE" id="PS50067">
    <property type="entry name" value="KINESIN_MOTOR_2"/>
    <property type="match status" value="1"/>
</dbReference>
<name>A0AAE1FFH7_PETCI</name>
<dbReference type="Gene3D" id="3.40.850.10">
    <property type="entry name" value="Kinesin motor domain"/>
    <property type="match status" value="1"/>
</dbReference>
<keyword evidence="5 18" id="KW-0493">Microtubule</keyword>
<dbReference type="InterPro" id="IPR001752">
    <property type="entry name" value="Kinesin_motor_dom"/>
</dbReference>
<evidence type="ECO:0000256" key="6">
    <source>
        <dbReference type="ARBA" id="ARBA00022723"/>
    </source>
</evidence>
<dbReference type="PANTHER" id="PTHR47969">
    <property type="entry name" value="CHROMOSOME-ASSOCIATED KINESIN KIF4A-RELATED"/>
    <property type="match status" value="1"/>
</dbReference>
<dbReference type="GO" id="GO:0008017">
    <property type="term" value="F:microtubule binding"/>
    <property type="evidence" value="ECO:0007669"/>
    <property type="project" value="InterPro"/>
</dbReference>
<keyword evidence="23" id="KW-1185">Reference proteome</keyword>
<feature type="coiled-coil region" evidence="19">
    <location>
        <begin position="385"/>
        <end position="419"/>
    </location>
</feature>
<dbReference type="GO" id="GO:0051231">
    <property type="term" value="P:spindle elongation"/>
    <property type="evidence" value="ECO:0007669"/>
    <property type="project" value="TreeGrafter"/>
</dbReference>
<dbReference type="FunFam" id="3.40.850.10:FF:000038">
    <property type="entry name" value="chromosome-associated kinesin KIF4A"/>
    <property type="match status" value="1"/>
</dbReference>
<comment type="cofactor">
    <cofactor evidence="1">
        <name>[4Fe-4S] cluster</name>
        <dbReference type="ChEBI" id="CHEBI:49883"/>
    </cofactor>
</comment>
<dbReference type="SUPFAM" id="SSF52540">
    <property type="entry name" value="P-loop containing nucleoside triphosphate hydrolases"/>
    <property type="match status" value="1"/>
</dbReference>
<dbReference type="InterPro" id="IPR027417">
    <property type="entry name" value="P-loop_NTPase"/>
</dbReference>
<comment type="subcellular location">
    <subcellularLocation>
        <location evidence="3">Cytoplasm</location>
        <location evidence="3">Cytoskeleton</location>
    </subcellularLocation>
    <subcellularLocation>
        <location evidence="2">Nucleus</location>
    </subcellularLocation>
</comment>
<feature type="compositionally biased region" description="Polar residues" evidence="20">
    <location>
        <begin position="496"/>
        <end position="505"/>
    </location>
</feature>
<dbReference type="GO" id="GO:0003777">
    <property type="term" value="F:microtubule motor activity"/>
    <property type="evidence" value="ECO:0007669"/>
    <property type="project" value="InterPro"/>
</dbReference>
<dbReference type="Pfam" id="PF00225">
    <property type="entry name" value="Kinesin"/>
    <property type="match status" value="1"/>
</dbReference>
<evidence type="ECO:0000256" key="9">
    <source>
        <dbReference type="ARBA" id="ARBA00023004"/>
    </source>
</evidence>
<dbReference type="SMART" id="SM00129">
    <property type="entry name" value="KISc"/>
    <property type="match status" value="1"/>
</dbReference>
<accession>A0AAE1FFH7</accession>
<evidence type="ECO:0000313" key="22">
    <source>
        <dbReference type="EMBL" id="KAK3873312.1"/>
    </source>
</evidence>
<dbReference type="GO" id="GO:0007052">
    <property type="term" value="P:mitotic spindle organization"/>
    <property type="evidence" value="ECO:0007669"/>
    <property type="project" value="TreeGrafter"/>
</dbReference>
<keyword evidence="8 17" id="KW-0067">ATP-binding</keyword>
<keyword evidence="7 17" id="KW-0547">Nucleotide-binding</keyword>
<keyword evidence="11 19" id="KW-0175">Coiled coil</keyword>
<comment type="cofactor">
    <cofactor evidence="16">
        <name>[2Fe-2S] cluster</name>
        <dbReference type="ChEBI" id="CHEBI:190135"/>
    </cofactor>
</comment>
<evidence type="ECO:0000256" key="14">
    <source>
        <dbReference type="ARBA" id="ARBA00023212"/>
    </source>
</evidence>
<dbReference type="GO" id="GO:0005829">
    <property type="term" value="C:cytosol"/>
    <property type="evidence" value="ECO:0007669"/>
    <property type="project" value="UniProtKB-ARBA"/>
</dbReference>
<evidence type="ECO:0000256" key="2">
    <source>
        <dbReference type="ARBA" id="ARBA00004123"/>
    </source>
</evidence>
<feature type="non-terminal residue" evidence="22">
    <location>
        <position position="1"/>
    </location>
</feature>
<dbReference type="GO" id="GO:0007018">
    <property type="term" value="P:microtubule-based movement"/>
    <property type="evidence" value="ECO:0007669"/>
    <property type="project" value="InterPro"/>
</dbReference>
<feature type="coiled-coil region" evidence="19">
    <location>
        <begin position="544"/>
        <end position="671"/>
    </location>
</feature>
<feature type="coiled-coil region" evidence="19">
    <location>
        <begin position="460"/>
        <end position="487"/>
    </location>
</feature>
<dbReference type="InterPro" id="IPR036961">
    <property type="entry name" value="Kinesin_motor_dom_sf"/>
</dbReference>
<organism evidence="22 23">
    <name type="scientific">Petrolisthes cinctipes</name>
    <name type="common">Flat porcelain crab</name>
    <dbReference type="NCBI Taxonomy" id="88211"/>
    <lineage>
        <taxon>Eukaryota</taxon>
        <taxon>Metazoa</taxon>
        <taxon>Ecdysozoa</taxon>
        <taxon>Arthropoda</taxon>
        <taxon>Crustacea</taxon>
        <taxon>Multicrustacea</taxon>
        <taxon>Malacostraca</taxon>
        <taxon>Eumalacostraca</taxon>
        <taxon>Eucarida</taxon>
        <taxon>Decapoda</taxon>
        <taxon>Pleocyemata</taxon>
        <taxon>Anomura</taxon>
        <taxon>Galatheoidea</taxon>
        <taxon>Porcellanidae</taxon>
        <taxon>Petrolisthes</taxon>
    </lineage>
</organism>
<keyword evidence="6" id="KW-0479">Metal-binding</keyword>
<evidence type="ECO:0000256" key="18">
    <source>
        <dbReference type="RuleBase" id="RU000394"/>
    </source>
</evidence>
<dbReference type="GO" id="GO:0005874">
    <property type="term" value="C:microtubule"/>
    <property type="evidence" value="ECO:0007669"/>
    <property type="project" value="UniProtKB-KW"/>
</dbReference>
<evidence type="ECO:0000313" key="23">
    <source>
        <dbReference type="Proteomes" id="UP001286313"/>
    </source>
</evidence>
<feature type="binding site" evidence="17">
    <location>
        <begin position="90"/>
        <end position="97"/>
    </location>
    <ligand>
        <name>ATP</name>
        <dbReference type="ChEBI" id="CHEBI:30616"/>
    </ligand>
</feature>
<evidence type="ECO:0000256" key="16">
    <source>
        <dbReference type="ARBA" id="ARBA00034078"/>
    </source>
</evidence>
<keyword evidence="13 17" id="KW-0505">Motor protein</keyword>